<protein>
    <submittedName>
        <fullName evidence="2">Uncharacterized protein</fullName>
    </submittedName>
</protein>
<reference evidence="2 3" key="2">
    <citation type="submission" date="2018-03" db="EMBL/GenBank/DDBJ databases">
        <title>Draft genome of Pseudomonas putida strain KT-27.</title>
        <authorList>
            <person name="Yoshizawa S."/>
            <person name="Khan N.H."/>
            <person name="Nishimura M."/>
            <person name="Chiura H.X."/>
            <person name="Ogura Y."/>
            <person name="Hayashi T."/>
            <person name="Kogure K."/>
        </authorList>
    </citation>
    <scope>NUCLEOTIDE SEQUENCE [LARGE SCALE GENOMIC DNA]</scope>
    <source>
        <strain evidence="2 3">KT-27</strain>
    </source>
</reference>
<feature type="transmembrane region" description="Helical" evidence="1">
    <location>
        <begin position="25"/>
        <end position="48"/>
    </location>
</feature>
<feature type="transmembrane region" description="Helical" evidence="1">
    <location>
        <begin position="60"/>
        <end position="77"/>
    </location>
</feature>
<accession>A0A2S3WB76</accession>
<dbReference type="Proteomes" id="UP000237194">
    <property type="component" value="Unassembled WGS sequence"/>
</dbReference>
<gene>
    <name evidence="2" type="ORF">BGP80_09470</name>
</gene>
<evidence type="ECO:0000256" key="1">
    <source>
        <dbReference type="SAM" id="Phobius"/>
    </source>
</evidence>
<organism evidence="2 3">
    <name type="scientific">Pseudomonas putida</name>
    <name type="common">Arthrobacter siderocapsulatus</name>
    <dbReference type="NCBI Taxonomy" id="303"/>
    <lineage>
        <taxon>Bacteria</taxon>
        <taxon>Pseudomonadati</taxon>
        <taxon>Pseudomonadota</taxon>
        <taxon>Gammaproteobacteria</taxon>
        <taxon>Pseudomonadales</taxon>
        <taxon>Pseudomonadaceae</taxon>
        <taxon>Pseudomonas</taxon>
    </lineage>
</organism>
<keyword evidence="1" id="KW-0472">Membrane</keyword>
<dbReference type="EMBL" id="MIND01000018">
    <property type="protein sequence ID" value="POF88186.1"/>
    <property type="molecule type" value="Genomic_DNA"/>
</dbReference>
<comment type="caution">
    <text evidence="2">The sequence shown here is derived from an EMBL/GenBank/DDBJ whole genome shotgun (WGS) entry which is preliminary data.</text>
</comment>
<dbReference type="AlphaFoldDB" id="A0A2S3WB76"/>
<name>A0A2S3WB76_PSEPU</name>
<evidence type="ECO:0000313" key="2">
    <source>
        <dbReference type="EMBL" id="POF88186.1"/>
    </source>
</evidence>
<keyword evidence="1" id="KW-0812">Transmembrane</keyword>
<proteinExistence type="predicted"/>
<keyword evidence="1" id="KW-1133">Transmembrane helix</keyword>
<feature type="transmembrane region" description="Helical" evidence="1">
    <location>
        <begin position="83"/>
        <end position="105"/>
    </location>
</feature>
<sequence>MIQTLISTGISTIISLSLLCGGAQLHRFAFCVTVAFNVMAWAGVLGGVVTGDAALRIMQYFWLSLASSCFQLYALIYSGHPMLAASCFLVSFFIVTSAAKAAGILS</sequence>
<reference evidence="2 3" key="1">
    <citation type="submission" date="2016-08" db="EMBL/GenBank/DDBJ databases">
        <authorList>
            <person name="Seilhamer J.J."/>
        </authorList>
    </citation>
    <scope>NUCLEOTIDE SEQUENCE [LARGE SCALE GENOMIC DNA]</scope>
    <source>
        <strain evidence="2 3">KT-27</strain>
    </source>
</reference>
<dbReference type="RefSeq" id="WP_103436391.1">
    <property type="nucleotide sequence ID" value="NZ_MIND01000018.1"/>
</dbReference>
<evidence type="ECO:0000313" key="3">
    <source>
        <dbReference type="Proteomes" id="UP000237194"/>
    </source>
</evidence>